<dbReference type="HOGENOM" id="CLU_020884_1_1_6"/>
<reference evidence="3 4" key="1">
    <citation type="submission" date="2013-04" db="EMBL/GenBank/DDBJ databases">
        <authorList>
            <person name="Weinstock G."/>
            <person name="Sodergren E."/>
            <person name="Lobos E.A."/>
            <person name="Fulton L."/>
            <person name="Fulton R."/>
            <person name="Courtney L."/>
            <person name="Fronick C."/>
            <person name="O'Laughlin M."/>
            <person name="Godfrey J."/>
            <person name="Wilson R.M."/>
            <person name="Miner T."/>
            <person name="Farmer C."/>
            <person name="Delehaunty K."/>
            <person name="Cordes M."/>
            <person name="Minx P."/>
            <person name="Tomlinson C."/>
            <person name="Chen J."/>
            <person name="Wollam A."/>
            <person name="Pepin K.H."/>
            <person name="Palsikar V.B."/>
            <person name="Zhang X."/>
            <person name="Suruliraj S."/>
            <person name="Perna N.T."/>
            <person name="Plunkett G."/>
            <person name="Warren W."/>
            <person name="Mitreva M."/>
            <person name="Mardis E.R."/>
            <person name="Wilson R.K."/>
        </authorList>
    </citation>
    <scope>NUCLEOTIDE SEQUENCE [LARGE SCALE GENOMIC DNA]</scope>
    <source>
        <strain evidence="3 4">DSM 4568</strain>
    </source>
</reference>
<dbReference type="InterPro" id="IPR024884">
    <property type="entry name" value="NAPE-PLD"/>
</dbReference>
<accession>S3IUJ3</accession>
<dbReference type="Proteomes" id="UP000014585">
    <property type="component" value="Unassembled WGS sequence"/>
</dbReference>
<dbReference type="AlphaFoldDB" id="S3IUJ3"/>
<dbReference type="PANTHER" id="PTHR15032">
    <property type="entry name" value="N-ACYL-PHOSPHATIDYLETHANOLAMINE-HYDROLYZING PHOSPHOLIPASE D"/>
    <property type="match status" value="1"/>
</dbReference>
<name>S3IUJ3_9ENTR</name>
<dbReference type="InterPro" id="IPR001279">
    <property type="entry name" value="Metallo-B-lactamas"/>
</dbReference>
<evidence type="ECO:0000313" key="4">
    <source>
        <dbReference type="Proteomes" id="UP000014585"/>
    </source>
</evidence>
<dbReference type="OrthoDB" id="9805728at2"/>
<feature type="domain" description="Metallo-beta-lactamase" evidence="2">
    <location>
        <begin position="90"/>
        <end position="286"/>
    </location>
</feature>
<organism evidence="3 4">
    <name type="scientific">Cedecea davisae DSM 4568</name>
    <dbReference type="NCBI Taxonomy" id="566551"/>
    <lineage>
        <taxon>Bacteria</taxon>
        <taxon>Pseudomonadati</taxon>
        <taxon>Pseudomonadota</taxon>
        <taxon>Gammaproteobacteria</taxon>
        <taxon>Enterobacterales</taxon>
        <taxon>Enterobacteriaceae</taxon>
        <taxon>Cedecea</taxon>
    </lineage>
</organism>
<dbReference type="PATRIC" id="fig|566551.4.peg.2392"/>
<evidence type="ECO:0000256" key="1">
    <source>
        <dbReference type="SAM" id="MobiDB-lite"/>
    </source>
</evidence>
<dbReference type="GO" id="GO:0005737">
    <property type="term" value="C:cytoplasm"/>
    <property type="evidence" value="ECO:0007669"/>
    <property type="project" value="TreeGrafter"/>
</dbReference>
<feature type="region of interest" description="Disordered" evidence="1">
    <location>
        <begin position="300"/>
        <end position="331"/>
    </location>
</feature>
<protein>
    <recommendedName>
        <fullName evidence="2">Metallo-beta-lactamase domain-containing protein</fullName>
    </recommendedName>
</protein>
<dbReference type="RefSeq" id="WP_016536906.1">
    <property type="nucleotide sequence ID" value="NZ_KE161030.1"/>
</dbReference>
<dbReference type="GO" id="GO:0008270">
    <property type="term" value="F:zinc ion binding"/>
    <property type="evidence" value="ECO:0007669"/>
    <property type="project" value="InterPro"/>
</dbReference>
<feature type="region of interest" description="Disordered" evidence="1">
    <location>
        <begin position="1"/>
        <end position="25"/>
    </location>
</feature>
<evidence type="ECO:0000313" key="3">
    <source>
        <dbReference type="EMBL" id="EPF16251.1"/>
    </source>
</evidence>
<dbReference type="EMBL" id="ATDT01000023">
    <property type="protein sequence ID" value="EPF16251.1"/>
    <property type="molecule type" value="Genomic_DNA"/>
</dbReference>
<dbReference type="SUPFAM" id="SSF56281">
    <property type="entry name" value="Metallo-hydrolase/oxidoreductase"/>
    <property type="match status" value="1"/>
</dbReference>
<proteinExistence type="predicted"/>
<sequence length="331" mass="38546">MSWKNPWYNPQLSHHLPDGFRNPEPSVRQPGAVKRWRQERKAQQLPKPPASGYSAFIQNWWQQVSLSGSDDRAWWLGHASLLLRLNGNYLLTDPVFSRRASPLSFVGPARRTEVPLNIKQLPQLDVVLISHNHYDHLDTKTVRQLVRRFPNVHFFVPLGLKSWFSKRGIEQVTELDWWQSFNWQGMAFTAVPAKHWSMRSFWDRNRSLWCGWVVERGALRFWFSGDSGYTESLEEIYRRLGPFDMAALPIGAYEPRWFMGDHHMDPQQAVKLWRSMGKPTTIPIHWGVFELADESLDKPPQELREALEQAGESPEGFSPLRIGQSLPLLKK</sequence>
<dbReference type="Pfam" id="PF12706">
    <property type="entry name" value="Lactamase_B_2"/>
    <property type="match status" value="1"/>
</dbReference>
<dbReference type="GO" id="GO:0070290">
    <property type="term" value="F:N-acylphosphatidylethanolamine-specific phospholipase D activity"/>
    <property type="evidence" value="ECO:0007669"/>
    <property type="project" value="InterPro"/>
</dbReference>
<dbReference type="InterPro" id="IPR036866">
    <property type="entry name" value="RibonucZ/Hydroxyglut_hydro"/>
</dbReference>
<dbReference type="PANTHER" id="PTHR15032:SF4">
    <property type="entry name" value="N-ACYL-PHOSPHATIDYLETHANOLAMINE-HYDROLYZING PHOSPHOLIPASE D"/>
    <property type="match status" value="1"/>
</dbReference>
<comment type="caution">
    <text evidence="3">The sequence shown here is derived from an EMBL/GenBank/DDBJ whole genome shotgun (WGS) entry which is preliminary data.</text>
</comment>
<dbReference type="PIRSF" id="PIRSF038896">
    <property type="entry name" value="NAPE-PLD"/>
    <property type="match status" value="1"/>
</dbReference>
<evidence type="ECO:0000259" key="2">
    <source>
        <dbReference type="Pfam" id="PF12706"/>
    </source>
</evidence>
<gene>
    <name evidence="3" type="ORF">HMPREF0201_02606</name>
</gene>
<dbReference type="STRING" id="566551.HMPREF0201_02606"/>
<dbReference type="Gene3D" id="3.60.15.10">
    <property type="entry name" value="Ribonuclease Z/Hydroxyacylglutathione hydrolase-like"/>
    <property type="match status" value="1"/>
</dbReference>